<sequence>MKSTERAGFVNAMSPPAPFGNLGSVTIDAAEVQEALAAVADPADAVFLQRFFKTGPGEYGEGDVFIGVRVPQTRAVAKRFEGMPLEQIDVLLDSDVHEHRLAGLIILNRAFERASRPRDRDDAARERLADFYLAAVQRGRVNNWDLVDSSAEFVLGAWLWDRPRELLDELAASDVLWERRVAVLATYAFIRRGDASTTLALAERLLTDREDLMHKAVGWMLREVGKRVDRALLLGFLDEHAARMPRTMLSYATEHLAPATRAQYRAAR</sequence>
<dbReference type="RefSeq" id="WP_211235410.1">
    <property type="nucleotide sequence ID" value="NZ_JACHVP010000004.1"/>
</dbReference>
<dbReference type="PANTHER" id="PTHR34070:SF1">
    <property type="entry name" value="DNA ALKYLATION REPAIR PROTEIN"/>
    <property type="match status" value="1"/>
</dbReference>
<comment type="caution">
    <text evidence="1">The sequence shown here is derived from an EMBL/GenBank/DDBJ whole genome shotgun (WGS) entry which is preliminary data.</text>
</comment>
<evidence type="ECO:0000313" key="2">
    <source>
        <dbReference type="Proteomes" id="UP000538196"/>
    </source>
</evidence>
<dbReference type="Proteomes" id="UP000538196">
    <property type="component" value="Unassembled WGS sequence"/>
</dbReference>
<dbReference type="Gene3D" id="1.25.10.90">
    <property type="match status" value="1"/>
</dbReference>
<dbReference type="Pfam" id="PF08713">
    <property type="entry name" value="DNA_alkylation"/>
    <property type="match status" value="1"/>
</dbReference>
<gene>
    <name evidence="1" type="ORF">FHX33_003565</name>
</gene>
<dbReference type="AlphaFoldDB" id="A0A7W4UYT7"/>
<protein>
    <submittedName>
        <fullName evidence="1">3-methyladenine DNA glycosylase AlkD</fullName>
    </submittedName>
</protein>
<dbReference type="InterPro" id="IPR014825">
    <property type="entry name" value="DNA_alkylation"/>
</dbReference>
<proteinExistence type="predicted"/>
<dbReference type="PANTHER" id="PTHR34070">
    <property type="entry name" value="ARMADILLO-TYPE FOLD"/>
    <property type="match status" value="1"/>
</dbReference>
<dbReference type="InterPro" id="IPR016024">
    <property type="entry name" value="ARM-type_fold"/>
</dbReference>
<organism evidence="1 2">
    <name type="scientific">Leifsonia aquatica</name>
    <name type="common">Corynebacterium aquaticum</name>
    <dbReference type="NCBI Taxonomy" id="144185"/>
    <lineage>
        <taxon>Bacteria</taxon>
        <taxon>Bacillati</taxon>
        <taxon>Actinomycetota</taxon>
        <taxon>Actinomycetes</taxon>
        <taxon>Micrococcales</taxon>
        <taxon>Microbacteriaceae</taxon>
        <taxon>Leifsonia</taxon>
    </lineage>
</organism>
<name>A0A7W4UYT7_LEIAQ</name>
<dbReference type="CDD" id="cd06561">
    <property type="entry name" value="AlkD_like"/>
    <property type="match status" value="1"/>
</dbReference>
<reference evidence="1 2" key="1">
    <citation type="submission" date="2020-08" db="EMBL/GenBank/DDBJ databases">
        <title>Sequencing the genomes of 1000 actinobacteria strains.</title>
        <authorList>
            <person name="Klenk H.-P."/>
        </authorList>
    </citation>
    <scope>NUCLEOTIDE SEQUENCE [LARGE SCALE GENOMIC DNA]</scope>
    <source>
        <strain evidence="1 2">DSM 20146</strain>
    </source>
</reference>
<evidence type="ECO:0000313" key="1">
    <source>
        <dbReference type="EMBL" id="MBB2968789.1"/>
    </source>
</evidence>
<keyword evidence="2" id="KW-1185">Reference proteome</keyword>
<accession>A0A7W4UYT7</accession>
<dbReference type="SUPFAM" id="SSF48371">
    <property type="entry name" value="ARM repeat"/>
    <property type="match status" value="1"/>
</dbReference>
<dbReference type="EMBL" id="JACHVP010000004">
    <property type="protein sequence ID" value="MBB2968789.1"/>
    <property type="molecule type" value="Genomic_DNA"/>
</dbReference>